<feature type="region of interest" description="Disordered" evidence="1">
    <location>
        <begin position="141"/>
        <end position="212"/>
    </location>
</feature>
<comment type="caution">
    <text evidence="3">The sequence shown here is derived from an EMBL/GenBank/DDBJ whole genome shotgun (WGS) entry which is preliminary data.</text>
</comment>
<keyword evidence="4" id="KW-1185">Reference proteome</keyword>
<accession>A0A931NDI7</accession>
<protein>
    <submittedName>
        <fullName evidence="3">DUF3106 domain-containing protein</fullName>
    </submittedName>
</protein>
<dbReference type="AlphaFoldDB" id="A0A931NDI7"/>
<dbReference type="Proteomes" id="UP000620139">
    <property type="component" value="Unassembled WGS sequence"/>
</dbReference>
<evidence type="ECO:0000313" key="3">
    <source>
        <dbReference type="EMBL" id="MBH9553127.1"/>
    </source>
</evidence>
<dbReference type="RefSeq" id="WP_198100751.1">
    <property type="nucleotide sequence ID" value="NZ_JAEDAL010000004.1"/>
</dbReference>
<name>A0A931NDI7_9BURK</name>
<feature type="compositionally biased region" description="Pro residues" evidence="1">
    <location>
        <begin position="202"/>
        <end position="212"/>
    </location>
</feature>
<reference evidence="3" key="1">
    <citation type="submission" date="2020-12" db="EMBL/GenBank/DDBJ databases">
        <title>The genome sequence of Inhella sp. 4Y17.</title>
        <authorList>
            <person name="Liu Y."/>
        </authorList>
    </citation>
    <scope>NUCLEOTIDE SEQUENCE</scope>
    <source>
        <strain evidence="3">4Y10</strain>
    </source>
</reference>
<keyword evidence="2" id="KW-0732">Signal</keyword>
<dbReference type="InterPro" id="IPR021455">
    <property type="entry name" value="DUF3106"/>
</dbReference>
<evidence type="ECO:0000313" key="4">
    <source>
        <dbReference type="Proteomes" id="UP000620139"/>
    </source>
</evidence>
<feature type="compositionally biased region" description="Low complexity" evidence="1">
    <location>
        <begin position="190"/>
        <end position="201"/>
    </location>
</feature>
<proteinExistence type="predicted"/>
<gene>
    <name evidence="3" type="ORF">I7X43_09740</name>
</gene>
<evidence type="ECO:0000256" key="1">
    <source>
        <dbReference type="SAM" id="MobiDB-lite"/>
    </source>
</evidence>
<feature type="signal peptide" evidence="2">
    <location>
        <begin position="1"/>
        <end position="22"/>
    </location>
</feature>
<organism evidence="3 4">
    <name type="scientific">Inhella gelatinilytica</name>
    <dbReference type="NCBI Taxonomy" id="2795030"/>
    <lineage>
        <taxon>Bacteria</taxon>
        <taxon>Pseudomonadati</taxon>
        <taxon>Pseudomonadota</taxon>
        <taxon>Betaproteobacteria</taxon>
        <taxon>Burkholderiales</taxon>
        <taxon>Sphaerotilaceae</taxon>
        <taxon>Inhella</taxon>
    </lineage>
</organism>
<evidence type="ECO:0000256" key="2">
    <source>
        <dbReference type="SAM" id="SignalP"/>
    </source>
</evidence>
<dbReference type="EMBL" id="JAEDAL010000004">
    <property type="protein sequence ID" value="MBH9553127.1"/>
    <property type="molecule type" value="Genomic_DNA"/>
</dbReference>
<sequence>MNGRRGLLVFVMILGLTPPVWSQSPAPAATPVLPSTKAWSQLSTQQRAVLAPLSEDWAELPAASQHKWLQVAARFHELDAAEQGRVRHRMAEWAHMSPQERLKARIGWHEAQRVAPEQRQSKWERYQALPPDERAALQERAAQRLSKATAPNLPNPGTSPSSLMVRARAGATTVPITRRAPPATVPPRPLTLAGVDPTTLLPRPPAAPASQP</sequence>
<feature type="chain" id="PRO_5037529777" evidence="2">
    <location>
        <begin position="23"/>
        <end position="212"/>
    </location>
</feature>
<dbReference type="Pfam" id="PF11304">
    <property type="entry name" value="DUF3106"/>
    <property type="match status" value="1"/>
</dbReference>